<keyword evidence="2" id="KW-0820">tRNA-binding</keyword>
<evidence type="ECO:0000256" key="1">
    <source>
        <dbReference type="ARBA" id="ARBA00013260"/>
    </source>
</evidence>
<dbReference type="InterPro" id="IPR018171">
    <property type="entry name" value="Pept_tRNA_hydro_CS"/>
</dbReference>
<evidence type="ECO:0000313" key="6">
    <source>
        <dbReference type="EMBL" id="SVD08195.1"/>
    </source>
</evidence>
<keyword evidence="4" id="KW-0694">RNA-binding</keyword>
<dbReference type="Gene3D" id="3.40.50.1470">
    <property type="entry name" value="Peptidyl-tRNA hydrolase"/>
    <property type="match status" value="1"/>
</dbReference>
<proteinExistence type="inferred from homology"/>
<organism evidence="6">
    <name type="scientific">marine metagenome</name>
    <dbReference type="NCBI Taxonomy" id="408172"/>
    <lineage>
        <taxon>unclassified sequences</taxon>
        <taxon>metagenomes</taxon>
        <taxon>ecological metagenomes</taxon>
    </lineage>
</organism>
<evidence type="ECO:0000256" key="3">
    <source>
        <dbReference type="ARBA" id="ARBA00022801"/>
    </source>
</evidence>
<dbReference type="GO" id="GO:0004045">
    <property type="term" value="F:peptidyl-tRNA hydrolase activity"/>
    <property type="evidence" value="ECO:0007669"/>
    <property type="project" value="UniProtKB-EC"/>
</dbReference>
<dbReference type="PROSITE" id="PS01195">
    <property type="entry name" value="PEPT_TRNA_HYDROL_1"/>
    <property type="match status" value="1"/>
</dbReference>
<dbReference type="EC" id="3.1.1.29" evidence="1"/>
<dbReference type="SUPFAM" id="SSF53178">
    <property type="entry name" value="Peptidyl-tRNA hydrolase-like"/>
    <property type="match status" value="1"/>
</dbReference>
<dbReference type="Pfam" id="PF01195">
    <property type="entry name" value="Pept_tRNA_hydro"/>
    <property type="match status" value="1"/>
</dbReference>
<gene>
    <name evidence="6" type="ORF">METZ01_LOCUS361049</name>
</gene>
<sequence>MAAISLVCGLGNPGAQYEATRHNAGFWFLDALARTCSLPWRPETRFFGDLADSRLANQRVRFLKPRTFMNECGGSVAAVCA</sequence>
<evidence type="ECO:0000256" key="2">
    <source>
        <dbReference type="ARBA" id="ARBA00022555"/>
    </source>
</evidence>
<comment type="similarity">
    <text evidence="5">Belongs to the PTH family.</text>
</comment>
<dbReference type="InterPro" id="IPR001328">
    <property type="entry name" value="Pept_tRNA_hydro"/>
</dbReference>
<accession>A0A382SFF6</accession>
<reference evidence="6" key="1">
    <citation type="submission" date="2018-05" db="EMBL/GenBank/DDBJ databases">
        <authorList>
            <person name="Lanie J.A."/>
            <person name="Ng W.-L."/>
            <person name="Kazmierczak K.M."/>
            <person name="Andrzejewski T.M."/>
            <person name="Davidsen T.M."/>
            <person name="Wayne K.J."/>
            <person name="Tettelin H."/>
            <person name="Glass J.I."/>
            <person name="Rusch D."/>
            <person name="Podicherti R."/>
            <person name="Tsui H.-C.T."/>
            <person name="Winkler M.E."/>
        </authorList>
    </citation>
    <scope>NUCLEOTIDE SEQUENCE</scope>
</reference>
<dbReference type="EMBL" id="UINC01128444">
    <property type="protein sequence ID" value="SVD08195.1"/>
    <property type="molecule type" value="Genomic_DNA"/>
</dbReference>
<dbReference type="AlphaFoldDB" id="A0A382SFF6"/>
<protein>
    <recommendedName>
        <fullName evidence="1">peptidyl-tRNA hydrolase</fullName>
        <ecNumber evidence="1">3.1.1.29</ecNumber>
    </recommendedName>
</protein>
<evidence type="ECO:0000256" key="4">
    <source>
        <dbReference type="ARBA" id="ARBA00022884"/>
    </source>
</evidence>
<dbReference type="GO" id="GO:0000049">
    <property type="term" value="F:tRNA binding"/>
    <property type="evidence" value="ECO:0007669"/>
    <property type="project" value="UniProtKB-KW"/>
</dbReference>
<dbReference type="PANTHER" id="PTHR17224:SF1">
    <property type="entry name" value="PEPTIDYL-TRNA HYDROLASE"/>
    <property type="match status" value="1"/>
</dbReference>
<dbReference type="PANTHER" id="PTHR17224">
    <property type="entry name" value="PEPTIDYL-TRNA HYDROLASE"/>
    <property type="match status" value="1"/>
</dbReference>
<dbReference type="InterPro" id="IPR036416">
    <property type="entry name" value="Pept_tRNA_hydro_sf"/>
</dbReference>
<name>A0A382SFF6_9ZZZZ</name>
<evidence type="ECO:0000256" key="5">
    <source>
        <dbReference type="ARBA" id="ARBA00038063"/>
    </source>
</evidence>
<keyword evidence="3" id="KW-0378">Hydrolase</keyword>